<name>A0A0F9XH49_9ZZZZ</name>
<comment type="caution">
    <text evidence="1">The sequence shown here is derived from an EMBL/GenBank/DDBJ whole genome shotgun (WGS) entry which is preliminary data.</text>
</comment>
<gene>
    <name evidence="1" type="ORF">LCGC14_0221110</name>
</gene>
<evidence type="ECO:0000313" key="1">
    <source>
        <dbReference type="EMBL" id="KKN91243.1"/>
    </source>
</evidence>
<proteinExistence type="predicted"/>
<organism evidence="1">
    <name type="scientific">marine sediment metagenome</name>
    <dbReference type="NCBI Taxonomy" id="412755"/>
    <lineage>
        <taxon>unclassified sequences</taxon>
        <taxon>metagenomes</taxon>
        <taxon>ecological metagenomes</taxon>
    </lineage>
</organism>
<dbReference type="EMBL" id="LAZR01000105">
    <property type="protein sequence ID" value="KKN91243.1"/>
    <property type="molecule type" value="Genomic_DNA"/>
</dbReference>
<reference evidence="1" key="1">
    <citation type="journal article" date="2015" name="Nature">
        <title>Complex archaea that bridge the gap between prokaryotes and eukaryotes.</title>
        <authorList>
            <person name="Spang A."/>
            <person name="Saw J.H."/>
            <person name="Jorgensen S.L."/>
            <person name="Zaremba-Niedzwiedzka K."/>
            <person name="Martijn J."/>
            <person name="Lind A.E."/>
            <person name="van Eijk R."/>
            <person name="Schleper C."/>
            <person name="Guy L."/>
            <person name="Ettema T.J."/>
        </authorList>
    </citation>
    <scope>NUCLEOTIDE SEQUENCE</scope>
</reference>
<sequence length="98" mass="11535">MIERDKIYIINTNDLTQVKCFSVGETVSYKIAMYLLGKRIPLFLLCRPGYSSIFLESHLHCEMVEEIKKWLTATIKVRYRGVGKMKSIPFPFRDKEKE</sequence>
<protein>
    <submittedName>
        <fullName evidence="1">Uncharacterized protein</fullName>
    </submittedName>
</protein>
<dbReference type="AlphaFoldDB" id="A0A0F9XH49"/>
<accession>A0A0F9XH49</accession>